<dbReference type="EMBL" id="FZOC01000001">
    <property type="protein sequence ID" value="SNR59156.1"/>
    <property type="molecule type" value="Genomic_DNA"/>
</dbReference>
<keyword evidence="2" id="KW-1185">Reference proteome</keyword>
<sequence length="70" mass="8308">MRKIDQCPRVAINSKYCTCTNTSCSKHGLCCECLHYHRLRNELPACYFTPEEEKTFNRSIEFFIQRRTGK</sequence>
<dbReference type="AlphaFoldDB" id="A0A238XJJ0"/>
<gene>
    <name evidence="1" type="ORF">SAMN04488503_0209</name>
</gene>
<evidence type="ECO:0000313" key="2">
    <source>
        <dbReference type="Proteomes" id="UP000198324"/>
    </source>
</evidence>
<accession>A0A238XJJ0</accession>
<dbReference type="Proteomes" id="UP000198324">
    <property type="component" value="Unassembled WGS sequence"/>
</dbReference>
<evidence type="ECO:0000313" key="1">
    <source>
        <dbReference type="EMBL" id="SNR59156.1"/>
    </source>
</evidence>
<proteinExistence type="predicted"/>
<protein>
    <recommendedName>
        <fullName evidence="3">Cytosolic protein</fullName>
    </recommendedName>
</protein>
<reference evidence="1 2" key="1">
    <citation type="submission" date="2017-06" db="EMBL/GenBank/DDBJ databases">
        <authorList>
            <person name="Kim H.J."/>
            <person name="Triplett B.A."/>
        </authorList>
    </citation>
    <scope>NUCLEOTIDE SEQUENCE [LARGE SCALE GENOMIC DNA]</scope>
    <source>
        <strain evidence="1 2">DSM 13116</strain>
    </source>
</reference>
<dbReference type="OrthoDB" id="9800443at2"/>
<dbReference type="Pfam" id="PF20095">
    <property type="entry name" value="DUF6485"/>
    <property type="match status" value="1"/>
</dbReference>
<evidence type="ECO:0008006" key="3">
    <source>
        <dbReference type="Google" id="ProtNLM"/>
    </source>
</evidence>
<organism evidence="1 2">
    <name type="scientific">Humidesulfovibrio mexicanus</name>
    <dbReference type="NCBI Taxonomy" id="147047"/>
    <lineage>
        <taxon>Bacteria</taxon>
        <taxon>Pseudomonadati</taxon>
        <taxon>Thermodesulfobacteriota</taxon>
        <taxon>Desulfovibrionia</taxon>
        <taxon>Desulfovibrionales</taxon>
        <taxon>Desulfovibrionaceae</taxon>
        <taxon>Humidesulfovibrio</taxon>
    </lineage>
</organism>
<name>A0A238XJJ0_9BACT</name>